<dbReference type="EMBL" id="JAERRF010000030">
    <property type="protein sequence ID" value="MBL1101596.1"/>
    <property type="molecule type" value="Genomic_DNA"/>
</dbReference>
<dbReference type="RefSeq" id="WP_201881252.1">
    <property type="nucleotide sequence ID" value="NZ_JAERRF010000030.1"/>
</dbReference>
<proteinExistence type="predicted"/>
<organism evidence="2 3">
    <name type="scientific">Streptomyces coffeae</name>
    <dbReference type="NCBI Taxonomy" id="621382"/>
    <lineage>
        <taxon>Bacteria</taxon>
        <taxon>Bacillati</taxon>
        <taxon>Actinomycetota</taxon>
        <taxon>Actinomycetes</taxon>
        <taxon>Kitasatosporales</taxon>
        <taxon>Streptomycetaceae</taxon>
        <taxon>Streptomyces</taxon>
    </lineage>
</organism>
<name>A0ABS1NNE3_9ACTN</name>
<evidence type="ECO:0000313" key="3">
    <source>
        <dbReference type="Proteomes" id="UP000634229"/>
    </source>
</evidence>
<feature type="region of interest" description="Disordered" evidence="1">
    <location>
        <begin position="51"/>
        <end position="76"/>
    </location>
</feature>
<protein>
    <recommendedName>
        <fullName evidence="4">Transposase</fullName>
    </recommendedName>
</protein>
<evidence type="ECO:0008006" key="4">
    <source>
        <dbReference type="Google" id="ProtNLM"/>
    </source>
</evidence>
<gene>
    <name evidence="2" type="ORF">JK363_34115</name>
</gene>
<evidence type="ECO:0000256" key="1">
    <source>
        <dbReference type="SAM" id="MobiDB-lite"/>
    </source>
</evidence>
<evidence type="ECO:0000313" key="2">
    <source>
        <dbReference type="EMBL" id="MBL1101596.1"/>
    </source>
</evidence>
<comment type="caution">
    <text evidence="2">The sequence shown here is derived from an EMBL/GenBank/DDBJ whole genome shotgun (WGS) entry which is preliminary data.</text>
</comment>
<feature type="compositionally biased region" description="Gly residues" evidence="1">
    <location>
        <begin position="67"/>
        <end position="76"/>
    </location>
</feature>
<dbReference type="Proteomes" id="UP000634229">
    <property type="component" value="Unassembled WGS sequence"/>
</dbReference>
<reference evidence="2 3" key="1">
    <citation type="submission" date="2021-01" db="EMBL/GenBank/DDBJ databases">
        <title>WGS of actinomycetes isolated from Thailand.</title>
        <authorList>
            <person name="Thawai C."/>
        </authorList>
    </citation>
    <scope>NUCLEOTIDE SEQUENCE [LARGE SCALE GENOMIC DNA]</scope>
    <source>
        <strain evidence="2 3">CA1R205</strain>
    </source>
</reference>
<sequence length="76" mass="8079">MPRRQAAKVKAVQQSLGVIRTAINAKRWAQARYALSRARALVGALPADQTVKTPHPVSFGPTSPTGAGTGGRWFVP</sequence>
<keyword evidence="3" id="KW-1185">Reference proteome</keyword>
<accession>A0ABS1NNE3</accession>